<dbReference type="Gene3D" id="2.60.120.260">
    <property type="entry name" value="Galactose-binding domain-like"/>
    <property type="match status" value="1"/>
</dbReference>
<dbReference type="PANTHER" id="PTHR32060:SF22">
    <property type="entry name" value="CARBOXYL-TERMINAL-PROCESSING PEPTIDASE 3, CHLOROPLASTIC"/>
    <property type="match status" value="1"/>
</dbReference>
<sequence length="768" mass="84574">MRYFFVMASLLLGTLSTAAPTPPPRTIQNLATFTRLYGYVRYFHPADEAATVDWDKLAVLGAARVEGVRTNAELRTTLLALFRPVAPTLQLVGVGKKARFSVQDITPPDRQGYQVISWQHLGMGQGSARSPYHSRRLHRPEAVKAAEPTFGTLTKSVDVAAHRGKQFRYSASVRNVAPGQGPGALWARVDVANKKAGFFDNMSDRPITRDDWSEYEITGTIDPQAVRLVFGAMLSGRGQVQVDNMQVAVREKEGWQTIFATGFEADAVDTYPQSISGKPDAKSYTPDYAFAVSNTSAVEGRQSVVIRSTQREPEAVSGSEQPLFARQVALGELVQEDIGSGLRCVLPLALYGTKDATFPAADKKELATLQAALQQLSAAELTSQNRAVRLANVAITWNVFQHFYPYFAVTNSEWPTALPAALRAAYPDQTEAEYLNTLRRLTARLHDGHVSVLPVGRATQVKYLPLAWEWIQQQLVITQVAGDSLGIRRGDIVTSINGQPAEAYFREAEQYISAATPGWLRYVAARETASGPAGAPLQLQVQGPGAAISRVTLHFTQPISSYATTRQGSASRRLSPSIYYLNLDQIPMDSITRLLPELTQAKAIICDLRGYPKSNHELLRHLLAHPDTAGHWMRVPQYIYPDQKQIAGYKFLSWKLQPKTPQLTARLIFITDGSAISYAESFMGFVEGYQLATIIGQPTAGTNGNVNPFTLPGNYRIAWTGMDVRKHDGRQHHGVGIHPTIYLEKTIQGVRAGRDEFLEKAIELANAP</sequence>
<dbReference type="InterPro" id="IPR005151">
    <property type="entry name" value="Tail-specific_protease"/>
</dbReference>
<name>A0A1W1W4Z1_9BACT</name>
<keyword evidence="4" id="KW-1185">Reference proteome</keyword>
<gene>
    <name evidence="3" type="ORF">SAMN00120144_3078</name>
</gene>
<proteinExistence type="predicted"/>
<feature type="domain" description="Tail specific protease" evidence="2">
    <location>
        <begin position="650"/>
        <end position="742"/>
    </location>
</feature>
<reference evidence="3 4" key="1">
    <citation type="submission" date="2017-04" db="EMBL/GenBank/DDBJ databases">
        <authorList>
            <person name="Afonso C.L."/>
            <person name="Miller P.J."/>
            <person name="Scott M.A."/>
            <person name="Spackman E."/>
            <person name="Goraichik I."/>
            <person name="Dimitrov K.M."/>
            <person name="Suarez D.L."/>
            <person name="Swayne D.E."/>
        </authorList>
    </citation>
    <scope>NUCLEOTIDE SEQUENCE [LARGE SCALE GENOMIC DNA]</scope>
    <source>
        <strain evidence="3 4">DSM 11622</strain>
    </source>
</reference>
<dbReference type="InterPro" id="IPR029045">
    <property type="entry name" value="ClpP/crotonase-like_dom_sf"/>
</dbReference>
<dbReference type="STRING" id="645990.SAMN00120144_3078"/>
<dbReference type="Proteomes" id="UP000192266">
    <property type="component" value="Unassembled WGS sequence"/>
</dbReference>
<dbReference type="GO" id="GO:0004175">
    <property type="term" value="F:endopeptidase activity"/>
    <property type="evidence" value="ECO:0007669"/>
    <property type="project" value="TreeGrafter"/>
</dbReference>
<evidence type="ECO:0000313" key="3">
    <source>
        <dbReference type="EMBL" id="SMC00698.1"/>
    </source>
</evidence>
<feature type="chain" id="PRO_5013184504" evidence="1">
    <location>
        <begin position="19"/>
        <end position="768"/>
    </location>
</feature>
<protein>
    <submittedName>
        <fullName evidence="3">Peptidase S41</fullName>
    </submittedName>
</protein>
<evidence type="ECO:0000256" key="1">
    <source>
        <dbReference type="SAM" id="SignalP"/>
    </source>
</evidence>
<organism evidence="3 4">
    <name type="scientific">Hymenobacter roseosalivarius DSM 11622</name>
    <dbReference type="NCBI Taxonomy" id="645990"/>
    <lineage>
        <taxon>Bacteria</taxon>
        <taxon>Pseudomonadati</taxon>
        <taxon>Bacteroidota</taxon>
        <taxon>Cytophagia</taxon>
        <taxon>Cytophagales</taxon>
        <taxon>Hymenobacteraceae</taxon>
        <taxon>Hymenobacter</taxon>
    </lineage>
</organism>
<accession>A0A1W1W4Z1</accession>
<dbReference type="AlphaFoldDB" id="A0A1W1W4Z1"/>
<evidence type="ECO:0000313" key="4">
    <source>
        <dbReference type="Proteomes" id="UP000192266"/>
    </source>
</evidence>
<dbReference type="PANTHER" id="PTHR32060">
    <property type="entry name" value="TAIL-SPECIFIC PROTEASE"/>
    <property type="match status" value="1"/>
</dbReference>
<keyword evidence="1" id="KW-0732">Signal</keyword>
<dbReference type="GO" id="GO:0006508">
    <property type="term" value="P:proteolysis"/>
    <property type="evidence" value="ECO:0007669"/>
    <property type="project" value="InterPro"/>
</dbReference>
<dbReference type="EMBL" id="FWWW01000122">
    <property type="protein sequence ID" value="SMC00698.1"/>
    <property type="molecule type" value="Genomic_DNA"/>
</dbReference>
<dbReference type="Pfam" id="PF03572">
    <property type="entry name" value="Peptidase_S41"/>
    <property type="match status" value="1"/>
</dbReference>
<feature type="signal peptide" evidence="1">
    <location>
        <begin position="1"/>
        <end position="18"/>
    </location>
</feature>
<dbReference type="Gene3D" id="3.30.750.44">
    <property type="match status" value="1"/>
</dbReference>
<dbReference type="SUPFAM" id="SSF52096">
    <property type="entry name" value="ClpP/crotonase"/>
    <property type="match status" value="1"/>
</dbReference>
<dbReference type="Gene3D" id="3.90.226.10">
    <property type="entry name" value="2-enoyl-CoA Hydratase, Chain A, domain 1"/>
    <property type="match status" value="1"/>
</dbReference>
<dbReference type="Gene3D" id="2.30.42.10">
    <property type="match status" value="1"/>
</dbReference>
<evidence type="ECO:0000259" key="2">
    <source>
        <dbReference type="Pfam" id="PF03572"/>
    </source>
</evidence>
<dbReference type="GO" id="GO:0008236">
    <property type="term" value="F:serine-type peptidase activity"/>
    <property type="evidence" value="ECO:0007669"/>
    <property type="project" value="InterPro"/>
</dbReference>
<dbReference type="InterPro" id="IPR036034">
    <property type="entry name" value="PDZ_sf"/>
</dbReference>